<accession>A0A8S0ZP93</accession>
<keyword evidence="3" id="KW-1185">Reference proteome</keyword>
<organism evidence="2 4">
    <name type="scientific">Arctia plantaginis</name>
    <name type="common">Wood tiger moth</name>
    <name type="synonym">Phalaena plantaginis</name>
    <dbReference type="NCBI Taxonomy" id="874455"/>
    <lineage>
        <taxon>Eukaryota</taxon>
        <taxon>Metazoa</taxon>
        <taxon>Ecdysozoa</taxon>
        <taxon>Arthropoda</taxon>
        <taxon>Hexapoda</taxon>
        <taxon>Insecta</taxon>
        <taxon>Pterygota</taxon>
        <taxon>Neoptera</taxon>
        <taxon>Endopterygota</taxon>
        <taxon>Lepidoptera</taxon>
        <taxon>Glossata</taxon>
        <taxon>Ditrysia</taxon>
        <taxon>Noctuoidea</taxon>
        <taxon>Erebidae</taxon>
        <taxon>Arctiinae</taxon>
        <taxon>Arctia</taxon>
    </lineage>
</organism>
<dbReference type="Proteomes" id="UP000494106">
    <property type="component" value="Unassembled WGS sequence"/>
</dbReference>
<comment type="caution">
    <text evidence="2">The sequence shown here is derived from an EMBL/GenBank/DDBJ whole genome shotgun (WGS) entry which is preliminary data.</text>
</comment>
<name>A0A8S0ZP93_ARCPL</name>
<evidence type="ECO:0000313" key="1">
    <source>
        <dbReference type="EMBL" id="CAB3231655.1"/>
    </source>
</evidence>
<evidence type="ECO:0000313" key="3">
    <source>
        <dbReference type="Proteomes" id="UP000494106"/>
    </source>
</evidence>
<dbReference type="SUPFAM" id="SSF100910">
    <property type="entry name" value="Chemosensory protein Csp2"/>
    <property type="match status" value="1"/>
</dbReference>
<dbReference type="InterPro" id="IPR005055">
    <property type="entry name" value="A10/PebIII"/>
</dbReference>
<evidence type="ECO:0008006" key="5">
    <source>
        <dbReference type="Google" id="ProtNLM"/>
    </source>
</evidence>
<evidence type="ECO:0000313" key="2">
    <source>
        <dbReference type="EMBL" id="CAB3234960.1"/>
    </source>
</evidence>
<evidence type="ECO:0000313" key="4">
    <source>
        <dbReference type="Proteomes" id="UP000494256"/>
    </source>
</evidence>
<dbReference type="EMBL" id="CADEBD010000297">
    <property type="protein sequence ID" value="CAB3234960.1"/>
    <property type="molecule type" value="Genomic_DNA"/>
</dbReference>
<dbReference type="EMBL" id="CADEBC010000473">
    <property type="protein sequence ID" value="CAB3231655.1"/>
    <property type="molecule type" value="Genomic_DNA"/>
</dbReference>
<dbReference type="AlphaFoldDB" id="A0A8S0ZP93"/>
<dbReference type="PANTHER" id="PTHR11257">
    <property type="entry name" value="CHEMOSENSORY PROTEIN-RELATED"/>
    <property type="match status" value="1"/>
</dbReference>
<dbReference type="Gene3D" id="1.10.2080.10">
    <property type="entry name" value="Insect odorant-binding protein A10/Ejaculatory bulb-specific protein 3"/>
    <property type="match status" value="1"/>
</dbReference>
<proteinExistence type="predicted"/>
<reference evidence="3 4" key="1">
    <citation type="submission" date="2020-04" db="EMBL/GenBank/DDBJ databases">
        <authorList>
            <person name="Wallbank WR R."/>
            <person name="Pardo Diaz C."/>
            <person name="Kozak K."/>
            <person name="Martin S."/>
            <person name="Jiggins C."/>
            <person name="Moest M."/>
            <person name="Warren A I."/>
            <person name="Byers J.R.P. K."/>
            <person name="Montejo-Kovacevich G."/>
            <person name="Yen C E."/>
        </authorList>
    </citation>
    <scope>NUCLEOTIDE SEQUENCE [LARGE SCALE GENOMIC DNA]</scope>
</reference>
<gene>
    <name evidence="1" type="ORF">APLA_LOCUS4524</name>
    <name evidence="2" type="ORF">APLA_LOCUS6838</name>
</gene>
<dbReference type="PANTHER" id="PTHR11257:SF12">
    <property type="entry name" value="EJACULATORY BULB-SPECIFIC PROTEIN 3-RELATED"/>
    <property type="match status" value="1"/>
</dbReference>
<dbReference type="Pfam" id="PF03392">
    <property type="entry name" value="OS-D"/>
    <property type="match status" value="1"/>
</dbReference>
<sequence>MVLLWDKLDVLSTAASTIYSAISLRWNHNSQTATGDYCSETKRETMKYLLVLCCIAVAVVAEDKYTDKYDNLDLDEILQNKRLLDAYVNCIMDHGKCTAEGKELKDHLQEAIETGCAKCTENQEKGSYKVIEHLIKNEIKIWRELTAKFDPKGTYRKKYEDRARAAGIEIPE</sequence>
<dbReference type="InterPro" id="IPR036682">
    <property type="entry name" value="OS_D_A10/PebIII_sf"/>
</dbReference>
<dbReference type="Proteomes" id="UP000494256">
    <property type="component" value="Unassembled WGS sequence"/>
</dbReference>
<protein>
    <recommendedName>
        <fullName evidence="5">Chemosensory protein</fullName>
    </recommendedName>
</protein>
<dbReference type="OrthoDB" id="6625994at2759"/>